<sequence>MGKSTSLGRVEVVLTKPNGERIEVEVGENGMVYIDVETDRRCTMNVAQQWAELSDEHRQKASMFIRSIQQNLEGLLTN</sequence>
<proteinExistence type="predicted"/>
<accession>A0A7J0BQY1</accession>
<evidence type="ECO:0000313" key="2">
    <source>
        <dbReference type="Proteomes" id="UP000503820"/>
    </source>
</evidence>
<dbReference type="Proteomes" id="UP000503820">
    <property type="component" value="Unassembled WGS sequence"/>
</dbReference>
<name>A0A7J0BQY1_9BACT</name>
<organism evidence="1 2">
    <name type="scientific">Desulfovibrio psychrotolerans</name>
    <dbReference type="NCBI Taxonomy" id="415242"/>
    <lineage>
        <taxon>Bacteria</taxon>
        <taxon>Pseudomonadati</taxon>
        <taxon>Thermodesulfobacteriota</taxon>
        <taxon>Desulfovibrionia</taxon>
        <taxon>Desulfovibrionales</taxon>
        <taxon>Desulfovibrionaceae</taxon>
        <taxon>Desulfovibrio</taxon>
    </lineage>
</organism>
<dbReference type="AlphaFoldDB" id="A0A7J0BQY1"/>
<keyword evidence="2" id="KW-1185">Reference proteome</keyword>
<reference evidence="1 2" key="1">
    <citation type="submission" date="2020-05" db="EMBL/GenBank/DDBJ databases">
        <title>Draft genome sequence of Desulfovibrio psychrotolerans JS1T.</title>
        <authorList>
            <person name="Ueno A."/>
            <person name="Tamazawa S."/>
            <person name="Tamamura S."/>
            <person name="Murakami T."/>
            <person name="Kiyama T."/>
            <person name="Inomata H."/>
            <person name="Amano Y."/>
            <person name="Miyakawa K."/>
            <person name="Tamaki H."/>
            <person name="Naganuma T."/>
            <person name="Kaneko K."/>
        </authorList>
    </citation>
    <scope>NUCLEOTIDE SEQUENCE [LARGE SCALE GENOMIC DNA]</scope>
    <source>
        <strain evidence="1 2">JS1</strain>
    </source>
</reference>
<dbReference type="EMBL" id="BLVP01000001">
    <property type="protein sequence ID" value="GFM35535.1"/>
    <property type="molecule type" value="Genomic_DNA"/>
</dbReference>
<evidence type="ECO:0000313" key="1">
    <source>
        <dbReference type="EMBL" id="GFM35535.1"/>
    </source>
</evidence>
<comment type="caution">
    <text evidence="1">The sequence shown here is derived from an EMBL/GenBank/DDBJ whole genome shotgun (WGS) entry which is preliminary data.</text>
</comment>
<protein>
    <submittedName>
        <fullName evidence="1">Uncharacterized protein</fullName>
    </submittedName>
</protein>
<gene>
    <name evidence="1" type="ORF">DSM19430T_02190</name>
</gene>
<dbReference type="RefSeq" id="WP_174408248.1">
    <property type="nucleotide sequence ID" value="NZ_BLVP01000001.1"/>
</dbReference>